<evidence type="ECO:0000256" key="2">
    <source>
        <dbReference type="ARBA" id="ARBA00010752"/>
    </source>
</evidence>
<protein>
    <submittedName>
        <fullName evidence="11">DNA polymerase III subunit beta</fullName>
    </submittedName>
</protein>
<evidence type="ECO:0000256" key="8">
    <source>
        <dbReference type="ARBA" id="ARBA00023125"/>
    </source>
</evidence>
<evidence type="ECO:0000256" key="4">
    <source>
        <dbReference type="ARBA" id="ARBA00022679"/>
    </source>
</evidence>
<dbReference type="Gene3D" id="3.10.150.10">
    <property type="entry name" value="DNA Polymerase III, subunit A, domain 2"/>
    <property type="match status" value="3"/>
</dbReference>
<evidence type="ECO:0000313" key="11">
    <source>
        <dbReference type="EMBL" id="GHP00632.1"/>
    </source>
</evidence>
<evidence type="ECO:0000256" key="6">
    <source>
        <dbReference type="ARBA" id="ARBA00022705"/>
    </source>
</evidence>
<dbReference type="CDD" id="cd00140">
    <property type="entry name" value="beta_clamp"/>
    <property type="match status" value="1"/>
</dbReference>
<comment type="subcellular location">
    <subcellularLocation>
        <location evidence="1">Cytoplasm</location>
    </subcellularLocation>
</comment>
<dbReference type="EMBL" id="BNJK01000003">
    <property type="protein sequence ID" value="GHP00632.1"/>
    <property type="molecule type" value="Genomic_DNA"/>
</dbReference>
<evidence type="ECO:0000256" key="5">
    <source>
        <dbReference type="ARBA" id="ARBA00022695"/>
    </source>
</evidence>
<dbReference type="GO" id="GO:0006271">
    <property type="term" value="P:DNA strand elongation involved in DNA replication"/>
    <property type="evidence" value="ECO:0007669"/>
    <property type="project" value="TreeGrafter"/>
</dbReference>
<keyword evidence="12" id="KW-1185">Reference proteome</keyword>
<dbReference type="GO" id="GO:0003677">
    <property type="term" value="F:DNA binding"/>
    <property type="evidence" value="ECO:0007669"/>
    <property type="project" value="UniProtKB-KW"/>
</dbReference>
<evidence type="ECO:0000256" key="7">
    <source>
        <dbReference type="ARBA" id="ARBA00022932"/>
    </source>
</evidence>
<dbReference type="PANTHER" id="PTHR30478">
    <property type="entry name" value="DNA POLYMERASE III SUBUNIT BETA"/>
    <property type="match status" value="1"/>
</dbReference>
<accession>A0A8J3ITR9</accession>
<comment type="similarity">
    <text evidence="2">Belongs to the beta sliding clamp family.</text>
</comment>
<dbReference type="GO" id="GO:0005737">
    <property type="term" value="C:cytoplasm"/>
    <property type="evidence" value="ECO:0007669"/>
    <property type="project" value="UniProtKB-SubCell"/>
</dbReference>
<sequence length="422" mass="46446">MQFTINQAEMMEALKTVKCLGRSALPILNHVLIEAKEGTVIFTMTDLTMLVTFTAAVTVTVAEEGTYAVDYQQLLNTVKALPKKAEIVVQRLEGSIEIACAGRKFVRGMDAEDYPTGPTVRMAGDRYTETRDEFEVEKRTTNTYTYEVLETPLQQLCLPREQLATMLNQAAYAAAQDDSRPIFQAIYTELKEDTLTMVTADAFRLLKHGVEVPGAGSWEYPVLIPAKYFVHIVKLLPKECGVDIEVRFTCDKAVEKNGQAISDAPTLLKALQVCFTTETTTILLRPIEGTYPNYRGIVPKGWDTRLVCATAELLRGYQALLPVAKDASNITTLRVVEDKAWIEATAEGLPEPTVHEVSGGVTGPTVQTILNCQYMLAFLKATKAPEVAIELTSSARPVVARPLGGVPGEETLYVVMPMSVNR</sequence>
<dbReference type="GO" id="GO:0008408">
    <property type="term" value="F:3'-5' exonuclease activity"/>
    <property type="evidence" value="ECO:0007669"/>
    <property type="project" value="InterPro"/>
</dbReference>
<organism evidence="11 12">
    <name type="scientific">Reticulibacter mediterranei</name>
    <dbReference type="NCBI Taxonomy" id="2778369"/>
    <lineage>
        <taxon>Bacteria</taxon>
        <taxon>Bacillati</taxon>
        <taxon>Chloroflexota</taxon>
        <taxon>Ktedonobacteria</taxon>
        <taxon>Ktedonobacterales</taxon>
        <taxon>Reticulibacteraceae</taxon>
        <taxon>Reticulibacter</taxon>
    </lineage>
</organism>
<keyword evidence="8" id="KW-0238">DNA-binding</keyword>
<proteinExistence type="inferred from homology"/>
<reference evidence="11" key="1">
    <citation type="submission" date="2020-10" db="EMBL/GenBank/DDBJ databases">
        <title>Taxonomic study of unclassified bacteria belonging to the class Ktedonobacteria.</title>
        <authorList>
            <person name="Yabe S."/>
            <person name="Wang C.M."/>
            <person name="Zheng Y."/>
            <person name="Sakai Y."/>
            <person name="Cavaletti L."/>
            <person name="Monciardini P."/>
            <person name="Donadio S."/>
        </authorList>
    </citation>
    <scope>NUCLEOTIDE SEQUENCE</scope>
    <source>
        <strain evidence="11">ID150040</strain>
    </source>
</reference>
<keyword evidence="3" id="KW-0963">Cytoplasm</keyword>
<dbReference type="Proteomes" id="UP000597444">
    <property type="component" value="Unassembled WGS sequence"/>
</dbReference>
<keyword evidence="5" id="KW-0548">Nucleotidyltransferase</keyword>
<dbReference type="SUPFAM" id="SSF55979">
    <property type="entry name" value="DNA clamp"/>
    <property type="match status" value="3"/>
</dbReference>
<dbReference type="PANTHER" id="PTHR30478:SF0">
    <property type="entry name" value="BETA SLIDING CLAMP"/>
    <property type="match status" value="1"/>
</dbReference>
<feature type="domain" description="DNA polymerase III beta sliding clamp central" evidence="10">
    <location>
        <begin position="158"/>
        <end position="293"/>
    </location>
</feature>
<evidence type="ECO:0000259" key="10">
    <source>
        <dbReference type="Pfam" id="PF02767"/>
    </source>
</evidence>
<evidence type="ECO:0000313" key="12">
    <source>
        <dbReference type="Proteomes" id="UP000597444"/>
    </source>
</evidence>
<dbReference type="InterPro" id="IPR022634">
    <property type="entry name" value="DNA_polIII_beta_N"/>
</dbReference>
<feature type="domain" description="DNA polymerase III beta sliding clamp N-terminal" evidence="9">
    <location>
        <begin position="1"/>
        <end position="116"/>
    </location>
</feature>
<dbReference type="GO" id="GO:0009360">
    <property type="term" value="C:DNA polymerase III complex"/>
    <property type="evidence" value="ECO:0007669"/>
    <property type="project" value="InterPro"/>
</dbReference>
<dbReference type="Pfam" id="PF00712">
    <property type="entry name" value="DNA_pol3_beta"/>
    <property type="match status" value="1"/>
</dbReference>
<evidence type="ECO:0000256" key="1">
    <source>
        <dbReference type="ARBA" id="ARBA00004496"/>
    </source>
</evidence>
<dbReference type="NCBIfam" id="TIGR00663">
    <property type="entry name" value="dnan"/>
    <property type="match status" value="1"/>
</dbReference>
<evidence type="ECO:0000256" key="3">
    <source>
        <dbReference type="ARBA" id="ARBA00022490"/>
    </source>
</evidence>
<keyword evidence="4" id="KW-0808">Transferase</keyword>
<dbReference type="InterPro" id="IPR046938">
    <property type="entry name" value="DNA_clamp_sf"/>
</dbReference>
<dbReference type="Pfam" id="PF02767">
    <property type="entry name" value="DNA_pol3_beta_2"/>
    <property type="match status" value="1"/>
</dbReference>
<dbReference type="RefSeq" id="WP_220211224.1">
    <property type="nucleotide sequence ID" value="NZ_BNJK01000003.1"/>
</dbReference>
<dbReference type="GO" id="GO:0003887">
    <property type="term" value="F:DNA-directed DNA polymerase activity"/>
    <property type="evidence" value="ECO:0007669"/>
    <property type="project" value="UniProtKB-KW"/>
</dbReference>
<gene>
    <name evidence="11" type="primary">dnaN</name>
    <name evidence="11" type="ORF">KSF_106790</name>
</gene>
<comment type="caution">
    <text evidence="11">The sequence shown here is derived from an EMBL/GenBank/DDBJ whole genome shotgun (WGS) entry which is preliminary data.</text>
</comment>
<dbReference type="AlphaFoldDB" id="A0A8J3ITR9"/>
<keyword evidence="7" id="KW-0239">DNA-directed DNA polymerase</keyword>
<dbReference type="InterPro" id="IPR022637">
    <property type="entry name" value="DNA_polIII_beta_cen"/>
</dbReference>
<dbReference type="InterPro" id="IPR001001">
    <property type="entry name" value="DNA_polIII_beta"/>
</dbReference>
<name>A0A8J3ITR9_9CHLR</name>
<dbReference type="SMART" id="SM00480">
    <property type="entry name" value="POL3Bc"/>
    <property type="match status" value="1"/>
</dbReference>
<evidence type="ECO:0000259" key="9">
    <source>
        <dbReference type="Pfam" id="PF00712"/>
    </source>
</evidence>
<keyword evidence="6" id="KW-0235">DNA replication</keyword>